<organism evidence="2 3">
    <name type="scientific">Parelaphostrongylus tenuis</name>
    <name type="common">Meningeal worm</name>
    <dbReference type="NCBI Taxonomy" id="148309"/>
    <lineage>
        <taxon>Eukaryota</taxon>
        <taxon>Metazoa</taxon>
        <taxon>Ecdysozoa</taxon>
        <taxon>Nematoda</taxon>
        <taxon>Chromadorea</taxon>
        <taxon>Rhabditida</taxon>
        <taxon>Rhabditina</taxon>
        <taxon>Rhabditomorpha</taxon>
        <taxon>Strongyloidea</taxon>
        <taxon>Metastrongylidae</taxon>
        <taxon>Parelaphostrongylus</taxon>
    </lineage>
</organism>
<dbReference type="Proteomes" id="UP001196413">
    <property type="component" value="Unassembled WGS sequence"/>
</dbReference>
<gene>
    <name evidence="2" type="ORF">KIN20_022572</name>
</gene>
<proteinExistence type="predicted"/>
<comment type="caution">
    <text evidence="2">The sequence shown here is derived from an EMBL/GenBank/DDBJ whole genome shotgun (WGS) entry which is preliminary data.</text>
</comment>
<keyword evidence="1" id="KW-1133">Transmembrane helix</keyword>
<name>A0AAD5MQR8_PARTN</name>
<keyword evidence="1" id="KW-0472">Membrane</keyword>
<evidence type="ECO:0000256" key="1">
    <source>
        <dbReference type="SAM" id="Phobius"/>
    </source>
</evidence>
<dbReference type="AlphaFoldDB" id="A0AAD5MQR8"/>
<sequence>MYDGQTCRKPSAHFVLLQDGVADISIASLEMLISLFFLNFFSWFSSVTSDRPTNFDSQGVLKVTDPSTTADIDQRSEYVVFGYSSSSVGYIGRDSLTESVSETVVDEPTKWYAFSICGLDVKKYPLVTQ</sequence>
<accession>A0AAD5MQR8</accession>
<reference evidence="2" key="1">
    <citation type="submission" date="2021-06" db="EMBL/GenBank/DDBJ databases">
        <title>Parelaphostrongylus tenuis whole genome reference sequence.</title>
        <authorList>
            <person name="Garwood T.J."/>
            <person name="Larsen P.A."/>
            <person name="Fountain-Jones N.M."/>
            <person name="Garbe J.R."/>
            <person name="Macchietto M.G."/>
            <person name="Kania S.A."/>
            <person name="Gerhold R.W."/>
            <person name="Richards J.E."/>
            <person name="Wolf T.M."/>
        </authorList>
    </citation>
    <scope>NUCLEOTIDE SEQUENCE</scope>
    <source>
        <strain evidence="2">MNPRO001-30</strain>
        <tissue evidence="2">Meninges</tissue>
    </source>
</reference>
<keyword evidence="1" id="KW-0812">Transmembrane</keyword>
<evidence type="ECO:0000313" key="2">
    <source>
        <dbReference type="EMBL" id="KAJ1362867.1"/>
    </source>
</evidence>
<feature type="transmembrane region" description="Helical" evidence="1">
    <location>
        <begin position="24"/>
        <end position="44"/>
    </location>
</feature>
<keyword evidence="3" id="KW-1185">Reference proteome</keyword>
<dbReference type="EMBL" id="JAHQIW010004553">
    <property type="protein sequence ID" value="KAJ1362867.1"/>
    <property type="molecule type" value="Genomic_DNA"/>
</dbReference>
<evidence type="ECO:0000313" key="3">
    <source>
        <dbReference type="Proteomes" id="UP001196413"/>
    </source>
</evidence>
<protein>
    <submittedName>
        <fullName evidence="2">Uncharacterized protein</fullName>
    </submittedName>
</protein>